<dbReference type="InterPro" id="IPR026341">
    <property type="entry name" value="T9SS_type_B"/>
</dbReference>
<proteinExistence type="predicted"/>
<dbReference type="Gene3D" id="2.60.120.200">
    <property type="match status" value="1"/>
</dbReference>
<accession>A0A495J2E8</accession>
<dbReference type="Pfam" id="PF00041">
    <property type="entry name" value="fn3"/>
    <property type="match status" value="1"/>
</dbReference>
<dbReference type="GO" id="GO:0004553">
    <property type="term" value="F:hydrolase activity, hydrolyzing O-glycosyl compounds"/>
    <property type="evidence" value="ECO:0007669"/>
    <property type="project" value="UniProtKB-ARBA"/>
</dbReference>
<dbReference type="InterPro" id="IPR015915">
    <property type="entry name" value="Kelch-typ_b-propeller"/>
</dbReference>
<dbReference type="InterPro" id="IPR025883">
    <property type="entry name" value="Cadherin-like_domain"/>
</dbReference>
<keyword evidence="2 5" id="KW-0732">Signal</keyword>
<dbReference type="Pfam" id="PF13385">
    <property type="entry name" value="Laminin_G_3"/>
    <property type="match status" value="1"/>
</dbReference>
<dbReference type="SMART" id="SM00060">
    <property type="entry name" value="FN3"/>
    <property type="match status" value="2"/>
</dbReference>
<evidence type="ECO:0000256" key="3">
    <source>
        <dbReference type="ARBA" id="ARBA00022737"/>
    </source>
</evidence>
<dbReference type="Pfam" id="PF12733">
    <property type="entry name" value="Cadherin-like"/>
    <property type="match status" value="1"/>
</dbReference>
<dbReference type="InterPro" id="IPR006558">
    <property type="entry name" value="LamG-like"/>
</dbReference>
<reference evidence="7 8" key="1">
    <citation type="submission" date="2018-10" db="EMBL/GenBank/DDBJ databases">
        <title>Genomic Encyclopedia of Archaeal and Bacterial Type Strains, Phase II (KMG-II): from individual species to whole genera.</title>
        <authorList>
            <person name="Goeker M."/>
        </authorList>
    </citation>
    <scope>NUCLEOTIDE SEQUENCE [LARGE SCALE GENOMIC DNA]</scope>
    <source>
        <strain evidence="7 8">DSM 18602</strain>
    </source>
</reference>
<dbReference type="SUPFAM" id="SSF49899">
    <property type="entry name" value="Concanavalin A-like lectins/glucanases"/>
    <property type="match status" value="1"/>
</dbReference>
<keyword evidence="4" id="KW-1015">Disulfide bond</keyword>
<evidence type="ECO:0000313" key="7">
    <source>
        <dbReference type="EMBL" id="RKR82514.1"/>
    </source>
</evidence>
<comment type="caution">
    <text evidence="7">The sequence shown here is derived from an EMBL/GenBank/DDBJ whole genome shotgun (WGS) entry which is preliminary data.</text>
</comment>
<evidence type="ECO:0000313" key="8">
    <source>
        <dbReference type="Proteomes" id="UP000268007"/>
    </source>
</evidence>
<dbReference type="PANTHER" id="PTHR24412:SF489">
    <property type="entry name" value="RING FINGER DOMAIN AND KELCH REPEAT-CONTAINING PROTEIN DDB_G0271372"/>
    <property type="match status" value="1"/>
</dbReference>
<dbReference type="Pfam" id="PF18676">
    <property type="entry name" value="MBG_2"/>
    <property type="match status" value="8"/>
</dbReference>
<dbReference type="Gene3D" id="3.30.160.710">
    <property type="match status" value="8"/>
</dbReference>
<name>A0A495J2E8_9SPHI</name>
<feature type="chain" id="PRO_5019775984" evidence="5">
    <location>
        <begin position="28"/>
        <end position="1704"/>
    </location>
</feature>
<dbReference type="InterPro" id="IPR013783">
    <property type="entry name" value="Ig-like_fold"/>
</dbReference>
<evidence type="ECO:0000259" key="6">
    <source>
        <dbReference type="PROSITE" id="PS50853"/>
    </source>
</evidence>
<dbReference type="Pfam" id="PF24681">
    <property type="entry name" value="Kelch_KLHDC2_KLHL20_DRC7"/>
    <property type="match status" value="1"/>
</dbReference>
<dbReference type="InterPro" id="IPR036116">
    <property type="entry name" value="FN3_sf"/>
</dbReference>
<protein>
    <submittedName>
        <fullName evidence="7">Gliding motility-associated-like protein</fullName>
    </submittedName>
</protein>
<feature type="signal peptide" evidence="5">
    <location>
        <begin position="1"/>
        <end position="27"/>
    </location>
</feature>
<dbReference type="Proteomes" id="UP000268007">
    <property type="component" value="Unassembled WGS sequence"/>
</dbReference>
<dbReference type="SUPFAM" id="SSF49265">
    <property type="entry name" value="Fibronectin type III"/>
    <property type="match status" value="1"/>
</dbReference>
<evidence type="ECO:0000256" key="1">
    <source>
        <dbReference type="ARBA" id="ARBA00022441"/>
    </source>
</evidence>
<keyword evidence="3" id="KW-0677">Repeat</keyword>
<dbReference type="InterPro" id="IPR003961">
    <property type="entry name" value="FN3_dom"/>
</dbReference>
<evidence type="ECO:0000256" key="4">
    <source>
        <dbReference type="ARBA" id="ARBA00023157"/>
    </source>
</evidence>
<evidence type="ECO:0000256" key="5">
    <source>
        <dbReference type="SAM" id="SignalP"/>
    </source>
</evidence>
<dbReference type="Pfam" id="PF13585">
    <property type="entry name" value="CHU_C"/>
    <property type="match status" value="1"/>
</dbReference>
<keyword evidence="1" id="KW-0880">Kelch repeat</keyword>
<evidence type="ECO:0000256" key="2">
    <source>
        <dbReference type="ARBA" id="ARBA00022729"/>
    </source>
</evidence>
<dbReference type="Pfam" id="PF01344">
    <property type="entry name" value="Kelch_1"/>
    <property type="match status" value="1"/>
</dbReference>
<dbReference type="NCBIfam" id="TIGR04131">
    <property type="entry name" value="Bac_Flav_CTERM"/>
    <property type="match status" value="1"/>
</dbReference>
<dbReference type="SMART" id="SM00560">
    <property type="entry name" value="LamGL"/>
    <property type="match status" value="1"/>
</dbReference>
<dbReference type="Gene3D" id="2.60.40.10">
    <property type="entry name" value="Immunoglobulins"/>
    <property type="match status" value="2"/>
</dbReference>
<dbReference type="PANTHER" id="PTHR24412">
    <property type="entry name" value="KELCH PROTEIN"/>
    <property type="match status" value="1"/>
</dbReference>
<dbReference type="PROSITE" id="PS50853">
    <property type="entry name" value="FN3"/>
    <property type="match status" value="1"/>
</dbReference>
<dbReference type="SMART" id="SM00612">
    <property type="entry name" value="Kelch"/>
    <property type="match status" value="5"/>
</dbReference>
<gene>
    <name evidence="7" type="ORF">BDD43_2698</name>
</gene>
<keyword evidence="8" id="KW-1185">Reference proteome</keyword>
<organism evidence="7 8">
    <name type="scientific">Mucilaginibacter gracilis</name>
    <dbReference type="NCBI Taxonomy" id="423350"/>
    <lineage>
        <taxon>Bacteria</taxon>
        <taxon>Pseudomonadati</taxon>
        <taxon>Bacteroidota</taxon>
        <taxon>Sphingobacteriia</taxon>
        <taxon>Sphingobacteriales</taxon>
        <taxon>Sphingobacteriaceae</taxon>
        <taxon>Mucilaginibacter</taxon>
    </lineage>
</organism>
<dbReference type="OrthoDB" id="355609at2"/>
<sequence length="1704" mass="174867">MTRNFTYAIGKRLFLFCLILFSFPVIKASAQTWLTKASMATARGQHAAVAANNKIYVWGGFTGNGGEFNSLEIYDVTANSWSAGADYPTNTRGQASALGDNNTIYSISGYSSGVVSGSYKYTPSTNTWSVLASIPSPVWEAGAAAAPNGKIYVFGGEGALTSTQIYDPATNTWSLGADLPVTCQGHGAVLDANGLFHIIGGSDGNSAVNTHLVYNPVTNTWTTAAVLPIGINQAGVTLGSDGNIYVVGGKLSHYNNNGAFYNSVYVYHPTTNTWTTGVNLPVSRGETRAVTVGSSIFSIGGTDGTYQNTIYSFNLAPGNALALDGNGYTEHGTAINNLFNGTNKLTLEMWVKRAGDMSYSNIIGNYGSSGIANSQYMIRIENNVPHFWVFTGAGGQGAITTDALPLNTWVHLACTWDGATMNMYYNGVLQGTSALTGSFGPSNDPYRIGASYLSQGKLIGSLDEVRVFNTVRSPANIQADMLVPIDPATTGLQAYFNYDQGVPGGNNTGITTLTDLTANHYDGAFSGVTLTGNTSNFVESYAMVVPTATAATSLSSSGFTTNWTTPVTGVVDNGYFLDVSTNATFTAPVSGSPFALSANSKSVSGLSPNTTYYFRARADKVSVTGTGALSNTITVTTLYPTPTTQATNVTFTNTTSTSTTASWTNGNGTSRAVFIAAATTGSPAPVDLTAYTANANYASGTQIGTSGWYCVYNGTGTTVNITGLTTGTTYRVMAVEYNGVASNVAYLITTGTGNPANLSVIQTTGALSALTTTYSTASASSFFNVSGSDLKAGVLVTPPAGFEVSSDNTTFTNTVTIGAAGTLASTPVYIRLKATDAVGSYSGDVVLTSTGAAPINVATVLSNMNKAPLTIKGDNQTKIYGAANPTLSVTYNGFVNGETSANLTTQPTISTTASLNSAVGSYPITATGAASSNYSISYTAGTLTIGKAALFITADNQSKTYGSVNPTFTASYSGFVGTDNAASLTTAPTLTTAAVTSSPVATYPITASGAVSPNYTITYTAGTLTIGKAALFIAADNQSKTYGSVNPTFTASYSGFVGTDNAASLTTAPTLTTAAVTSSPVATYPITASGAASSNYTITYTAGTLTIGKAALFITADNQSKTYGLVNPTFTASYSGFVGTDNAASLTTAPTLTTAAVTGSPVATYPITASGAVSSNYTITYIAGSLTITPAGLTITASNATKTYGAVLPTLAVTYSGFVNGETSGVLTTQPAITTTGTAASSVGTYPITATGAVASNYTITYTAGTLTVTPAGLNITAVNQTKTYGAANPTLTATYSGFVNGDTNSSLTTQPTITTTAVTGSQVNTYPITATGAASSNYTISYTTGTLTVTKAGLNITAVNQTKVYGAANPTLAVTYSGFVNSDDATKLTTQPTIATTATASSAVGTYPITATGAASANYSISYTAATLTVTQAPLVITANNISRNYGQPNPTLTVTYTGLVNGDTNNSLSTQPTITTTATITSLPGTYPITASGAVGPNYSISYVAGTFRVIPLTNANLSNLTISNGILSPTFATGTFSYTTSVANSVSNVTVIPTADPTATVLVNGLPATNGGPFAVDLSVGNNTITVLVTAQDGTTKLTYTITLYRAVPPDAVFATNILTPNGDGKNDNWIIKDILLYPNNTVKVFDRAGRIVFAQHSYANTWDGTLSGSPLTEGTYYYAIDLGIFGAQPIKGYISILRKR</sequence>
<dbReference type="InterPro" id="IPR041286">
    <property type="entry name" value="MBG_2"/>
</dbReference>
<feature type="domain" description="Fibronectin type-III" evidence="6">
    <location>
        <begin position="545"/>
        <end position="640"/>
    </location>
</feature>
<dbReference type="Gene3D" id="2.120.10.80">
    <property type="entry name" value="Kelch-type beta propeller"/>
    <property type="match status" value="2"/>
</dbReference>
<dbReference type="EMBL" id="RBKU01000001">
    <property type="protein sequence ID" value="RKR82514.1"/>
    <property type="molecule type" value="Genomic_DNA"/>
</dbReference>
<dbReference type="GO" id="GO:0005975">
    <property type="term" value="P:carbohydrate metabolic process"/>
    <property type="evidence" value="ECO:0007669"/>
    <property type="project" value="UniProtKB-ARBA"/>
</dbReference>
<dbReference type="SUPFAM" id="SSF117281">
    <property type="entry name" value="Kelch motif"/>
    <property type="match status" value="1"/>
</dbReference>
<dbReference type="InterPro" id="IPR006652">
    <property type="entry name" value="Kelch_1"/>
</dbReference>
<dbReference type="InterPro" id="IPR013320">
    <property type="entry name" value="ConA-like_dom_sf"/>
</dbReference>